<name>A0ABV6Q5C1_9FLAO</name>
<accession>A0ABV6Q5C1</accession>
<dbReference type="Gene3D" id="2.70.98.10">
    <property type="match status" value="1"/>
</dbReference>
<protein>
    <submittedName>
        <fullName evidence="4">Aldose 1-epimerase</fullName>
    </submittedName>
</protein>
<evidence type="ECO:0000256" key="2">
    <source>
        <dbReference type="ARBA" id="ARBA00011245"/>
    </source>
</evidence>
<evidence type="ECO:0000256" key="3">
    <source>
        <dbReference type="ARBA" id="ARBA00022837"/>
    </source>
</evidence>
<proteinExistence type="predicted"/>
<organism evidence="4 5">
    <name type="scientific">Winogradskyella pulchriflava</name>
    <dbReference type="NCBI Taxonomy" id="1110688"/>
    <lineage>
        <taxon>Bacteria</taxon>
        <taxon>Pseudomonadati</taxon>
        <taxon>Bacteroidota</taxon>
        <taxon>Flavobacteriia</taxon>
        <taxon>Flavobacteriales</taxon>
        <taxon>Flavobacteriaceae</taxon>
        <taxon>Winogradskyella</taxon>
    </lineage>
</organism>
<sequence>MYAIEKVNRKDAQSLIISNRDASIRLVIHLNEGGRITLYQHQGNTIISDLKNSSYSKNFAGAILFPFTNRIEGGIYKYNAKCYKLPCNETLNNNAIHGLVYNKTFKLISEVVEQDSASVELQYVEVQGCEGFPFKYSVLLRYTVTKEGLKLKLSAKNTDQTTFPFTLGWHPYFISSDLNQSQIFFNAKEKFIINKRGIVTGREPFKDTAHIKLGQVELDDAFAVNPDMVELTTPDYRFKIKSSLQDNHLQIYTPPNSNGVALEPMIGVSNSFNNNIGKMELEPNQNFEVEWELITSKL</sequence>
<evidence type="ECO:0000256" key="1">
    <source>
        <dbReference type="ARBA" id="ARBA00001913"/>
    </source>
</evidence>
<dbReference type="Proteomes" id="UP001589832">
    <property type="component" value="Unassembled WGS sequence"/>
</dbReference>
<dbReference type="InterPro" id="IPR008183">
    <property type="entry name" value="Aldose_1/G6P_1-epimerase"/>
</dbReference>
<dbReference type="Pfam" id="PF01263">
    <property type="entry name" value="Aldose_epim"/>
    <property type="match status" value="1"/>
</dbReference>
<dbReference type="EMBL" id="JBHLTQ010000001">
    <property type="protein sequence ID" value="MFC0603087.1"/>
    <property type="molecule type" value="Genomic_DNA"/>
</dbReference>
<keyword evidence="3" id="KW-0106">Calcium</keyword>
<comment type="cofactor">
    <cofactor evidence="1">
        <name>Ca(2+)</name>
        <dbReference type="ChEBI" id="CHEBI:29108"/>
    </cofactor>
</comment>
<dbReference type="CDD" id="cd01081">
    <property type="entry name" value="Aldose_epim"/>
    <property type="match status" value="1"/>
</dbReference>
<dbReference type="InterPro" id="IPR011013">
    <property type="entry name" value="Gal_mutarotase_sf_dom"/>
</dbReference>
<dbReference type="InterPro" id="IPR014718">
    <property type="entry name" value="GH-type_carb-bd"/>
</dbReference>
<dbReference type="RefSeq" id="WP_386058285.1">
    <property type="nucleotide sequence ID" value="NZ_JBHLTQ010000001.1"/>
</dbReference>
<comment type="subunit">
    <text evidence="2">Monomer.</text>
</comment>
<dbReference type="PANTHER" id="PTHR10091:SF0">
    <property type="entry name" value="GALACTOSE MUTAROTASE"/>
    <property type="match status" value="1"/>
</dbReference>
<comment type="caution">
    <text evidence="4">The sequence shown here is derived from an EMBL/GenBank/DDBJ whole genome shotgun (WGS) entry which is preliminary data.</text>
</comment>
<keyword evidence="5" id="KW-1185">Reference proteome</keyword>
<dbReference type="PANTHER" id="PTHR10091">
    <property type="entry name" value="ALDOSE-1-EPIMERASE"/>
    <property type="match status" value="1"/>
</dbReference>
<reference evidence="4 5" key="1">
    <citation type="submission" date="2024-09" db="EMBL/GenBank/DDBJ databases">
        <authorList>
            <person name="Sun Q."/>
            <person name="Mori K."/>
        </authorList>
    </citation>
    <scope>NUCLEOTIDE SEQUENCE [LARGE SCALE GENOMIC DNA]</scope>
    <source>
        <strain evidence="4 5">NCAIM B.02481</strain>
    </source>
</reference>
<gene>
    <name evidence="4" type="ORF">ACFFGA_00850</name>
</gene>
<evidence type="ECO:0000313" key="4">
    <source>
        <dbReference type="EMBL" id="MFC0603087.1"/>
    </source>
</evidence>
<evidence type="ECO:0000313" key="5">
    <source>
        <dbReference type="Proteomes" id="UP001589832"/>
    </source>
</evidence>
<dbReference type="SUPFAM" id="SSF74650">
    <property type="entry name" value="Galactose mutarotase-like"/>
    <property type="match status" value="1"/>
</dbReference>